<dbReference type="Gene3D" id="1.10.155.10">
    <property type="entry name" value="Chemotaxis receptor methyltransferase CheR, N-terminal domain"/>
    <property type="match status" value="1"/>
</dbReference>
<proteinExistence type="predicted"/>
<keyword evidence="9" id="KW-1185">Reference proteome</keyword>
<dbReference type="InterPro" id="IPR022641">
    <property type="entry name" value="CheR_N"/>
</dbReference>
<keyword evidence="2 5" id="KW-0489">Methyltransferase</keyword>
<evidence type="ECO:0000256" key="2">
    <source>
        <dbReference type="ARBA" id="ARBA00022603"/>
    </source>
</evidence>
<gene>
    <name evidence="8" type="ORF">CDO81_03710</name>
</gene>
<dbReference type="GO" id="GO:0008983">
    <property type="term" value="F:protein-glutamate O-methyltransferase activity"/>
    <property type="evidence" value="ECO:0007669"/>
    <property type="project" value="UniProtKB-EC"/>
</dbReference>
<dbReference type="InterPro" id="IPR022642">
    <property type="entry name" value="CheR_C"/>
</dbReference>
<reference evidence="8 9" key="1">
    <citation type="journal article" date="2007" name="Int. J. Syst. Evol. Microbiol.">
        <title>Description of Pelomonas aquatica sp. nov. and Pelomonas puraquae sp. nov., isolated from industrial and haemodialysis water.</title>
        <authorList>
            <person name="Gomila M."/>
            <person name="Bowien B."/>
            <person name="Falsen E."/>
            <person name="Moore E.R."/>
            <person name="Lalucat J."/>
        </authorList>
    </citation>
    <scope>NUCLEOTIDE SEQUENCE [LARGE SCALE GENOMIC DNA]</scope>
    <source>
        <strain evidence="8 9">CCUG 52769</strain>
    </source>
</reference>
<dbReference type="OrthoDB" id="9816309at2"/>
<protein>
    <recommendedName>
        <fullName evidence="5">Chemotaxis protein methyltransferase</fullName>
        <ecNumber evidence="5">2.1.1.80</ecNumber>
    </recommendedName>
</protein>
<sequence>MPAPDLATGSDALDHEFSFSKADFDRVRELIYKHAGISLHDGKHAMVYSRLSRRLRETGHKSFASYLQWLESSTGPSGAQEWQEFVNCLTTNLTSFFREDHHFHALKDDLKPFVGKPVRIWCCAASTGEEPYSILMTCSEALGANASVQLVASDIDTNVLATAKRGVYNADSRGLDANRLKNFFMRGTGANAGKIRVKPELQRWVDFRPLNLMDAQWQLGDPFHMVFCRNVMIYFDAPTQRKVLERIHRVMRPGGLLFVGHSENFTDSRDLFKLRGKTIYERV</sequence>
<dbReference type="Gene3D" id="3.40.50.150">
    <property type="entry name" value="Vaccinia Virus protein VP39"/>
    <property type="match status" value="1"/>
</dbReference>
<evidence type="ECO:0000256" key="1">
    <source>
        <dbReference type="ARBA" id="ARBA00001541"/>
    </source>
</evidence>
<dbReference type="Proteomes" id="UP000197446">
    <property type="component" value="Unassembled WGS sequence"/>
</dbReference>
<dbReference type="InterPro" id="IPR036804">
    <property type="entry name" value="CheR_N_sf"/>
</dbReference>
<dbReference type="PANTHER" id="PTHR24422">
    <property type="entry name" value="CHEMOTAXIS PROTEIN METHYLTRANSFERASE"/>
    <property type="match status" value="1"/>
</dbReference>
<feature type="binding site" evidence="6">
    <location>
        <position position="98"/>
    </location>
    <ligand>
        <name>S-adenosyl-L-methionine</name>
        <dbReference type="ChEBI" id="CHEBI:59789"/>
    </ligand>
</feature>
<comment type="catalytic activity">
    <reaction evidence="1 5">
        <text>L-glutamyl-[protein] + S-adenosyl-L-methionine = [protein]-L-glutamate 5-O-methyl ester + S-adenosyl-L-homocysteine</text>
        <dbReference type="Rhea" id="RHEA:24452"/>
        <dbReference type="Rhea" id="RHEA-COMP:10208"/>
        <dbReference type="Rhea" id="RHEA-COMP:10311"/>
        <dbReference type="ChEBI" id="CHEBI:29973"/>
        <dbReference type="ChEBI" id="CHEBI:57856"/>
        <dbReference type="ChEBI" id="CHEBI:59789"/>
        <dbReference type="ChEBI" id="CHEBI:82795"/>
        <dbReference type="EC" id="2.1.1.80"/>
    </reaction>
</comment>
<evidence type="ECO:0000256" key="5">
    <source>
        <dbReference type="PIRNR" id="PIRNR000410"/>
    </source>
</evidence>
<feature type="domain" description="CheR-type methyltransferase" evidence="7">
    <location>
        <begin position="12"/>
        <end position="283"/>
    </location>
</feature>
<dbReference type="InterPro" id="IPR050903">
    <property type="entry name" value="Bact_Chemotaxis_MeTrfase"/>
</dbReference>
<dbReference type="PROSITE" id="PS50123">
    <property type="entry name" value="CHER"/>
    <property type="match status" value="1"/>
</dbReference>
<dbReference type="SUPFAM" id="SSF53335">
    <property type="entry name" value="S-adenosyl-L-methionine-dependent methyltransferases"/>
    <property type="match status" value="1"/>
</dbReference>
<dbReference type="EC" id="2.1.1.80" evidence="5"/>
<evidence type="ECO:0000256" key="6">
    <source>
        <dbReference type="PIRSR" id="PIRSR000410-1"/>
    </source>
</evidence>
<dbReference type="Pfam" id="PF01739">
    <property type="entry name" value="CheR"/>
    <property type="match status" value="1"/>
</dbReference>
<dbReference type="CDD" id="cd02440">
    <property type="entry name" value="AdoMet_MTases"/>
    <property type="match status" value="1"/>
</dbReference>
<feature type="binding site" evidence="6">
    <location>
        <position position="94"/>
    </location>
    <ligand>
        <name>S-adenosyl-L-methionine</name>
        <dbReference type="ChEBI" id="CHEBI:59789"/>
    </ligand>
</feature>
<feature type="binding site" evidence="6">
    <location>
        <begin position="211"/>
        <end position="212"/>
    </location>
    <ligand>
        <name>S-adenosyl-L-methionine</name>
        <dbReference type="ChEBI" id="CHEBI:59789"/>
    </ligand>
</feature>
<feature type="binding site" evidence="6">
    <location>
        <position position="92"/>
    </location>
    <ligand>
        <name>S-adenosyl-L-methionine</name>
        <dbReference type="ChEBI" id="CHEBI:59789"/>
    </ligand>
</feature>
<dbReference type="InterPro" id="IPR029063">
    <property type="entry name" value="SAM-dependent_MTases_sf"/>
</dbReference>
<evidence type="ECO:0000259" key="7">
    <source>
        <dbReference type="PROSITE" id="PS50123"/>
    </source>
</evidence>
<name>A0A254NHB7_9BURK</name>
<feature type="binding site" evidence="6">
    <location>
        <position position="130"/>
    </location>
    <ligand>
        <name>S-adenosyl-L-methionine</name>
        <dbReference type="ChEBI" id="CHEBI:59789"/>
    </ligand>
</feature>
<dbReference type="SMART" id="SM00138">
    <property type="entry name" value="MeTrc"/>
    <property type="match status" value="1"/>
</dbReference>
<evidence type="ECO:0000313" key="9">
    <source>
        <dbReference type="Proteomes" id="UP000197446"/>
    </source>
</evidence>
<evidence type="ECO:0000313" key="8">
    <source>
        <dbReference type="EMBL" id="OWR05577.1"/>
    </source>
</evidence>
<feature type="binding site" evidence="6">
    <location>
        <position position="154"/>
    </location>
    <ligand>
        <name>S-adenosyl-L-methionine</name>
        <dbReference type="ChEBI" id="CHEBI:59789"/>
    </ligand>
</feature>
<comment type="caution">
    <text evidence="8">The sequence shown here is derived from an EMBL/GenBank/DDBJ whole genome shotgun (WGS) entry which is preliminary data.</text>
</comment>
<dbReference type="RefSeq" id="WP_088481785.1">
    <property type="nucleotide sequence ID" value="NZ_JBCNLH010000002.1"/>
</dbReference>
<dbReference type="Pfam" id="PF03705">
    <property type="entry name" value="CheR_N"/>
    <property type="match status" value="1"/>
</dbReference>
<dbReference type="EMBL" id="NISI01000001">
    <property type="protein sequence ID" value="OWR05577.1"/>
    <property type="molecule type" value="Genomic_DNA"/>
</dbReference>
<evidence type="ECO:0000256" key="3">
    <source>
        <dbReference type="ARBA" id="ARBA00022679"/>
    </source>
</evidence>
<accession>A0A254NHB7</accession>
<dbReference type="GO" id="GO:0032259">
    <property type="term" value="P:methylation"/>
    <property type="evidence" value="ECO:0007669"/>
    <property type="project" value="UniProtKB-KW"/>
</dbReference>
<dbReference type="PRINTS" id="PR00996">
    <property type="entry name" value="CHERMTFRASE"/>
</dbReference>
<organism evidence="8 9">
    <name type="scientific">Roseateles puraquae</name>
    <dbReference type="NCBI Taxonomy" id="431059"/>
    <lineage>
        <taxon>Bacteria</taxon>
        <taxon>Pseudomonadati</taxon>
        <taxon>Pseudomonadota</taxon>
        <taxon>Betaproteobacteria</taxon>
        <taxon>Burkholderiales</taxon>
        <taxon>Sphaerotilaceae</taxon>
        <taxon>Roseateles</taxon>
    </lineage>
</organism>
<comment type="function">
    <text evidence="5">Methylation of the membrane-bound methyl-accepting chemotaxis proteins (MCP) to form gamma-glutamyl methyl ester residues in MCP.</text>
</comment>
<dbReference type="InterPro" id="IPR000780">
    <property type="entry name" value="CheR_MeTrfase"/>
</dbReference>
<evidence type="ECO:0000256" key="4">
    <source>
        <dbReference type="ARBA" id="ARBA00022691"/>
    </source>
</evidence>
<dbReference type="AlphaFoldDB" id="A0A254NHB7"/>
<dbReference type="InterPro" id="IPR026024">
    <property type="entry name" value="Chemotaxis_MeTrfase_CheR"/>
</dbReference>
<keyword evidence="4 5" id="KW-0949">S-adenosyl-L-methionine</keyword>
<keyword evidence="3 5" id="KW-0808">Transferase</keyword>
<dbReference type="PIRSF" id="PIRSF000410">
    <property type="entry name" value="CheR"/>
    <property type="match status" value="1"/>
</dbReference>
<dbReference type="SUPFAM" id="SSF47757">
    <property type="entry name" value="Chemotaxis receptor methyltransferase CheR, N-terminal domain"/>
    <property type="match status" value="1"/>
</dbReference>
<dbReference type="PANTHER" id="PTHR24422:SF19">
    <property type="entry name" value="CHEMOTAXIS PROTEIN METHYLTRANSFERASE"/>
    <property type="match status" value="1"/>
</dbReference>
<feature type="binding site" evidence="6">
    <location>
        <begin position="229"/>
        <end position="230"/>
    </location>
    <ligand>
        <name>S-adenosyl-L-methionine</name>
        <dbReference type="ChEBI" id="CHEBI:59789"/>
    </ligand>
</feature>